<dbReference type="InterPro" id="IPR030395">
    <property type="entry name" value="GP_PDE_dom"/>
</dbReference>
<proteinExistence type="predicted"/>
<reference evidence="2 3" key="1">
    <citation type="submission" date="2013-08" db="EMBL/GenBank/DDBJ databases">
        <title>The genome sequence of Knoellia subterranea.</title>
        <authorList>
            <person name="Zhu W."/>
            <person name="Wang G."/>
        </authorList>
    </citation>
    <scope>NUCLEOTIDE SEQUENCE [LARGE SCALE GENOMIC DNA]</scope>
    <source>
        <strain evidence="2 3">KCTC 19937</strain>
    </source>
</reference>
<dbReference type="GO" id="GO:0006629">
    <property type="term" value="P:lipid metabolic process"/>
    <property type="evidence" value="ECO:0007669"/>
    <property type="project" value="InterPro"/>
</dbReference>
<dbReference type="Pfam" id="PF03009">
    <property type="entry name" value="GDPD"/>
    <property type="match status" value="1"/>
</dbReference>
<dbReference type="Gene3D" id="3.20.20.190">
    <property type="entry name" value="Phosphatidylinositol (PI) phosphodiesterase"/>
    <property type="match status" value="1"/>
</dbReference>
<sequence length="377" mass="40554">MLEPTTSSWSPRAELVVSCFQVPVRRRTFTLPARSATQRTSVESMRRRRLAPALLSAAVILGAGVVAAPSASADTNPWLEQRVLNMAHSGGEDEAPMNTMYAFKRAVDLGSDMLELDVQSTKDGELVVIHNATVDETTNGTGRVVDKTLEEVQALDAAYWFVPGRSAVHGLDPTAYPLRGARHHRPKVEGFKNKDFRVPTLREVLREFPTTPINIEIKGTSDADTASYIRTGTLLASLLNKAGRTDIIVGSFNDAALADFHAKAPQIPMSAAMNAMISYFLAGVKPPAGTVAFQVPVTYAGIPVATRAFVDRAHRDGYAVHVWFSGSAPDDAATYNTIIDTCADGIMPAKPTLLESILDERGIERPGQPGVDPCAAA</sequence>
<organism evidence="2 3">
    <name type="scientific">Knoellia subterranea KCTC 19937</name>
    <dbReference type="NCBI Taxonomy" id="1385521"/>
    <lineage>
        <taxon>Bacteria</taxon>
        <taxon>Bacillati</taxon>
        <taxon>Actinomycetota</taxon>
        <taxon>Actinomycetes</taxon>
        <taxon>Micrococcales</taxon>
        <taxon>Intrasporangiaceae</taxon>
        <taxon>Knoellia</taxon>
    </lineage>
</organism>
<dbReference type="EMBL" id="AVPK01000009">
    <property type="protein sequence ID" value="KGN36628.1"/>
    <property type="molecule type" value="Genomic_DNA"/>
</dbReference>
<gene>
    <name evidence="2" type="ORF">N803_04015</name>
</gene>
<name>A0A0A0JHM8_9MICO</name>
<keyword evidence="3" id="KW-1185">Reference proteome</keyword>
<evidence type="ECO:0000313" key="3">
    <source>
        <dbReference type="Proteomes" id="UP000030011"/>
    </source>
</evidence>
<dbReference type="eggNOG" id="COG0584">
    <property type="taxonomic scope" value="Bacteria"/>
</dbReference>
<evidence type="ECO:0000313" key="2">
    <source>
        <dbReference type="EMBL" id="KGN36628.1"/>
    </source>
</evidence>
<dbReference type="PANTHER" id="PTHR46211:SF14">
    <property type="entry name" value="GLYCEROPHOSPHODIESTER PHOSPHODIESTERASE"/>
    <property type="match status" value="1"/>
</dbReference>
<dbReference type="Proteomes" id="UP000030011">
    <property type="component" value="Unassembled WGS sequence"/>
</dbReference>
<dbReference type="STRING" id="1385521.N803_04015"/>
<comment type="caution">
    <text evidence="2">The sequence shown here is derived from an EMBL/GenBank/DDBJ whole genome shotgun (WGS) entry which is preliminary data.</text>
</comment>
<dbReference type="PROSITE" id="PS51704">
    <property type="entry name" value="GP_PDE"/>
    <property type="match status" value="1"/>
</dbReference>
<protein>
    <submittedName>
        <fullName evidence="2">Glycerophosphoryl diester phosphodiesterase</fullName>
    </submittedName>
</protein>
<dbReference type="SUPFAM" id="SSF51695">
    <property type="entry name" value="PLC-like phosphodiesterases"/>
    <property type="match status" value="1"/>
</dbReference>
<dbReference type="CDD" id="cd08561">
    <property type="entry name" value="GDPD_cytoplasmic_ScUgpQ2_like"/>
    <property type="match status" value="1"/>
</dbReference>
<accession>A0A0A0JHM8</accession>
<dbReference type="GO" id="GO:0008081">
    <property type="term" value="F:phosphoric diester hydrolase activity"/>
    <property type="evidence" value="ECO:0007669"/>
    <property type="project" value="InterPro"/>
</dbReference>
<feature type="domain" description="GP-PDE" evidence="1">
    <location>
        <begin position="83"/>
        <end position="358"/>
    </location>
</feature>
<dbReference type="AlphaFoldDB" id="A0A0A0JHM8"/>
<dbReference type="PANTHER" id="PTHR46211">
    <property type="entry name" value="GLYCEROPHOSPHORYL DIESTER PHOSPHODIESTERASE"/>
    <property type="match status" value="1"/>
</dbReference>
<evidence type="ECO:0000259" key="1">
    <source>
        <dbReference type="PROSITE" id="PS51704"/>
    </source>
</evidence>
<dbReference type="InterPro" id="IPR017946">
    <property type="entry name" value="PLC-like_Pdiesterase_TIM-brl"/>
</dbReference>